<organism evidence="1 2">
    <name type="scientific">Aeromonas media</name>
    <dbReference type="NCBI Taxonomy" id="651"/>
    <lineage>
        <taxon>Bacteria</taxon>
        <taxon>Pseudomonadati</taxon>
        <taxon>Pseudomonadota</taxon>
        <taxon>Gammaproteobacteria</taxon>
        <taxon>Aeromonadales</taxon>
        <taxon>Aeromonadaceae</taxon>
        <taxon>Aeromonas</taxon>
    </lineage>
</organism>
<dbReference type="EMBL" id="CP038448">
    <property type="protein sequence ID" value="QJT40222.1"/>
    <property type="molecule type" value="Genomic_DNA"/>
</dbReference>
<dbReference type="RefSeq" id="WP_171269809.1">
    <property type="nucleotide sequence ID" value="NZ_CP038445.1"/>
</dbReference>
<proteinExistence type="predicted"/>
<keyword evidence="2" id="KW-1185">Reference proteome</keyword>
<dbReference type="Proteomes" id="UP000502657">
    <property type="component" value="Chromosome"/>
</dbReference>
<dbReference type="SUPFAM" id="SSF55781">
    <property type="entry name" value="GAF domain-like"/>
    <property type="match status" value="1"/>
</dbReference>
<accession>A0ABX6NV42</accession>
<evidence type="ECO:0000313" key="1">
    <source>
        <dbReference type="EMBL" id="QJT40222.1"/>
    </source>
</evidence>
<dbReference type="InterPro" id="IPR029016">
    <property type="entry name" value="GAF-like_dom_sf"/>
</dbReference>
<gene>
    <name evidence="1" type="ORF">E4188_18130</name>
</gene>
<protein>
    <submittedName>
        <fullName evidence="1">Uncharacterized protein</fullName>
    </submittedName>
</protein>
<name>A0ABX6NV42_AERME</name>
<sequence>MYNERTFDPNFLSEIGPDKNINIPVSFIQDLTQAASLQDVLNVMANWIFYLFSAERASITIKENDTSLKLYSVMGSNAIPMESLVPIKGTMVGRVFSTSMLTICDDLSQSSDLDCNILSRYGIRAGAHFVDILTKE</sequence>
<evidence type="ECO:0000313" key="2">
    <source>
        <dbReference type="Proteomes" id="UP000502657"/>
    </source>
</evidence>
<dbReference type="Gene3D" id="3.30.450.40">
    <property type="match status" value="1"/>
</dbReference>
<reference evidence="1 2" key="1">
    <citation type="submission" date="2019-03" db="EMBL/GenBank/DDBJ databases">
        <title>Novel transposon Tn6433 accelerates the dissemination of tet(E) in Aeromonas from aerobic biofilm under oxytetracycline stress.</title>
        <authorList>
            <person name="Shi Y."/>
            <person name="Tian Z."/>
            <person name="Zhang Y."/>
            <person name="Zhang H."/>
            <person name="Yang M."/>
        </authorList>
    </citation>
    <scope>NUCLEOTIDE SEQUENCE [LARGE SCALE GENOMIC DNA]</scope>
    <source>
        <strain evidence="1 2">R50-22</strain>
    </source>
</reference>